<accession>A0A1T4L7B1</accession>
<dbReference type="InterPro" id="IPR017853">
    <property type="entry name" value="GH"/>
</dbReference>
<evidence type="ECO:0000256" key="1">
    <source>
        <dbReference type="ARBA" id="ARBA00022801"/>
    </source>
</evidence>
<reference evidence="5" key="1">
    <citation type="submission" date="2017-02" db="EMBL/GenBank/DDBJ databases">
        <authorList>
            <person name="Varghese N."/>
            <person name="Submissions S."/>
        </authorList>
    </citation>
    <scope>NUCLEOTIDE SEQUENCE [LARGE SCALE GENOMIC DNA]</scope>
    <source>
        <strain evidence="5">ATCC 25662</strain>
    </source>
</reference>
<dbReference type="SUPFAM" id="SSF51011">
    <property type="entry name" value="Glycosyl hydrolase domain"/>
    <property type="match status" value="1"/>
</dbReference>
<dbReference type="Proteomes" id="UP000243297">
    <property type="component" value="Unassembled WGS sequence"/>
</dbReference>
<evidence type="ECO:0000313" key="4">
    <source>
        <dbReference type="EMBL" id="SJZ50543.1"/>
    </source>
</evidence>
<dbReference type="InterPro" id="IPR006047">
    <property type="entry name" value="GH13_cat_dom"/>
</dbReference>
<dbReference type="AlphaFoldDB" id="A0A1T4L7B1"/>
<dbReference type="Gene3D" id="3.20.20.80">
    <property type="entry name" value="Glycosidases"/>
    <property type="match status" value="1"/>
</dbReference>
<sequence>MWFDECVFYQVYSLGFCGAPKINDGFTQSRITSFNAWIPHLIKLNVNAVYFTPVFESDSHGYNTRDYQQIDCRLGTSEDFAKVCNELKKNNIRIVLDGVFNHVGRGFWAFQDVIKNKQNSIYKDWFYIHFDGNSNYDDGFYYEGWEGHFGLVKLNLKNEEVIHYLLESVAKWINEFDIDGLRLDVAYCLDPDFIKRLHHFVYKQKSDFFLVGEIISGEYRRIVNPEMLDSCTNYECFKGIYSSLNDMNLFEIAHSLNRQFSNDPYALYKGLNLLSFVDNHDVSRLASNLKTKEHLPLAYAILCTMPGIPCIYYGSEWGIEGLKQKGSDDNLRPFIDSPQWNDLTTTISKLIQIRINTDVLAWGDFKTLLIMNKHLVYKRTYENKSVYVFINIDEHDVTLNTNQLSLPPNLTNLITKNEINLTQEIVLPKYSFLICQ</sequence>
<dbReference type="SUPFAM" id="SSF51445">
    <property type="entry name" value="(Trans)glycosidases"/>
    <property type="match status" value="1"/>
</dbReference>
<name>A0A1T4L7B1_9FIRM</name>
<gene>
    <name evidence="4" type="ORF">SAMN02745191_0771</name>
</gene>
<dbReference type="GO" id="GO:0005975">
    <property type="term" value="P:carbohydrate metabolic process"/>
    <property type="evidence" value="ECO:0007669"/>
    <property type="project" value="InterPro"/>
</dbReference>
<dbReference type="PANTHER" id="PTHR10357:SF210">
    <property type="entry name" value="MALTODEXTRIN GLUCOSIDASE"/>
    <property type="match status" value="1"/>
</dbReference>
<dbReference type="CDD" id="cd11353">
    <property type="entry name" value="AmyAc_euk_bac_CMD_like"/>
    <property type="match status" value="1"/>
</dbReference>
<dbReference type="Gene3D" id="2.60.40.1180">
    <property type="entry name" value="Golgi alpha-mannosidase II"/>
    <property type="match status" value="1"/>
</dbReference>
<keyword evidence="1" id="KW-0378">Hydrolase</keyword>
<evidence type="ECO:0000313" key="5">
    <source>
        <dbReference type="Proteomes" id="UP000243297"/>
    </source>
</evidence>
<dbReference type="Pfam" id="PF10438">
    <property type="entry name" value="Cyc-maltodext_C"/>
    <property type="match status" value="1"/>
</dbReference>
<dbReference type="RefSeq" id="WP_078711204.1">
    <property type="nucleotide sequence ID" value="NZ_FUWY01000002.1"/>
</dbReference>
<dbReference type="OrthoDB" id="9805159at2"/>
<proteinExistence type="predicted"/>
<evidence type="ECO:0000259" key="3">
    <source>
        <dbReference type="SMART" id="SM00642"/>
    </source>
</evidence>
<dbReference type="PANTHER" id="PTHR10357">
    <property type="entry name" value="ALPHA-AMYLASE FAMILY MEMBER"/>
    <property type="match status" value="1"/>
</dbReference>
<evidence type="ECO:0000256" key="2">
    <source>
        <dbReference type="ARBA" id="ARBA00023295"/>
    </source>
</evidence>
<protein>
    <submittedName>
        <fullName evidence="4">Glycosidase</fullName>
    </submittedName>
</protein>
<feature type="domain" description="Glycosyl hydrolase family 13 catalytic" evidence="3">
    <location>
        <begin position="28"/>
        <end position="354"/>
    </location>
</feature>
<dbReference type="STRING" id="118967.SAMN02745191_0771"/>
<dbReference type="InterPro" id="IPR019492">
    <property type="entry name" value="Cyclo-malto-dextrinase_C"/>
</dbReference>
<dbReference type="SMART" id="SM00642">
    <property type="entry name" value="Aamy"/>
    <property type="match status" value="1"/>
</dbReference>
<keyword evidence="5" id="KW-1185">Reference proteome</keyword>
<dbReference type="EMBL" id="FUWY01000002">
    <property type="protein sequence ID" value="SJZ50543.1"/>
    <property type="molecule type" value="Genomic_DNA"/>
</dbReference>
<organism evidence="4 5">
    <name type="scientific">Anaerorhabdus furcosa</name>
    <dbReference type="NCBI Taxonomy" id="118967"/>
    <lineage>
        <taxon>Bacteria</taxon>
        <taxon>Bacillati</taxon>
        <taxon>Bacillota</taxon>
        <taxon>Erysipelotrichia</taxon>
        <taxon>Erysipelotrichales</taxon>
        <taxon>Erysipelotrichaceae</taxon>
        <taxon>Anaerorhabdus</taxon>
    </lineage>
</organism>
<dbReference type="GO" id="GO:0016798">
    <property type="term" value="F:hydrolase activity, acting on glycosyl bonds"/>
    <property type="evidence" value="ECO:0007669"/>
    <property type="project" value="UniProtKB-KW"/>
</dbReference>
<keyword evidence="2 4" id="KW-0326">Glycosidase</keyword>
<dbReference type="InterPro" id="IPR013780">
    <property type="entry name" value="Glyco_hydro_b"/>
</dbReference>
<dbReference type="Pfam" id="PF00128">
    <property type="entry name" value="Alpha-amylase"/>
    <property type="match status" value="1"/>
</dbReference>